<feature type="transmembrane region" description="Helical" evidence="2">
    <location>
        <begin position="147"/>
        <end position="166"/>
    </location>
</feature>
<feature type="region of interest" description="Disordered" evidence="1">
    <location>
        <begin position="366"/>
        <end position="390"/>
    </location>
</feature>
<dbReference type="Proteomes" id="UP001501000">
    <property type="component" value="Unassembled WGS sequence"/>
</dbReference>
<feature type="transmembrane region" description="Helical" evidence="2">
    <location>
        <begin position="292"/>
        <end position="314"/>
    </location>
</feature>
<keyword evidence="2" id="KW-0812">Transmembrane</keyword>
<evidence type="ECO:0000256" key="1">
    <source>
        <dbReference type="SAM" id="MobiDB-lite"/>
    </source>
</evidence>
<proteinExistence type="predicted"/>
<name>A0ABP7LLV2_9ACTN</name>
<keyword evidence="4" id="KW-1185">Reference proteome</keyword>
<reference evidence="4" key="1">
    <citation type="journal article" date="2019" name="Int. J. Syst. Evol. Microbiol.">
        <title>The Global Catalogue of Microorganisms (GCM) 10K type strain sequencing project: providing services to taxonomists for standard genome sequencing and annotation.</title>
        <authorList>
            <consortium name="The Broad Institute Genomics Platform"/>
            <consortium name="The Broad Institute Genome Sequencing Center for Infectious Disease"/>
            <person name="Wu L."/>
            <person name="Ma J."/>
        </authorList>
    </citation>
    <scope>NUCLEOTIDE SEQUENCE [LARGE SCALE GENOMIC DNA]</scope>
    <source>
        <strain evidence="4">JCM 16956</strain>
    </source>
</reference>
<feature type="transmembrane region" description="Helical" evidence="2">
    <location>
        <begin position="197"/>
        <end position="217"/>
    </location>
</feature>
<gene>
    <name evidence="3" type="ORF">GCM10022244_11760</name>
</gene>
<feature type="compositionally biased region" description="Acidic residues" evidence="1">
    <location>
        <begin position="369"/>
        <end position="385"/>
    </location>
</feature>
<evidence type="ECO:0000313" key="4">
    <source>
        <dbReference type="Proteomes" id="UP001501000"/>
    </source>
</evidence>
<protein>
    <recommendedName>
        <fullName evidence="5">PH domain-containing protein</fullName>
    </recommendedName>
</protein>
<feature type="transmembrane region" description="Helical" evidence="2">
    <location>
        <begin position="516"/>
        <end position="538"/>
    </location>
</feature>
<feature type="transmembrane region" description="Helical" evidence="2">
    <location>
        <begin position="493"/>
        <end position="510"/>
    </location>
</feature>
<evidence type="ECO:0008006" key="5">
    <source>
        <dbReference type="Google" id="ProtNLM"/>
    </source>
</evidence>
<keyword evidence="2" id="KW-0472">Membrane</keyword>
<accession>A0ABP7LLV2</accession>
<feature type="transmembrane region" description="Helical" evidence="2">
    <location>
        <begin position="53"/>
        <end position="77"/>
    </location>
</feature>
<sequence>MLVPAVLPRREPAAVRHLTRGHNARVNRQPVPLPAEHIPSGALPWRTADAQRWLAAAPGWWAHPAVTATVLAGSLVWDVVAAPVPPCTSADPCGADWPGLGAAVVLVLTLYWVWRQPRLALAGLGGTLAVFAVEGGFSAAFREPSALAFLTAAACTAAGLVHRLAVTGRQRARALAAAGTVAHPLPAAARTFRRGRFSFLLAALLLAVAAFGCLRAGQVVDAYEERAAGATRLTGRVTGLERGDDADVLTVEADGRTHRFETAYPEDFPLDSRVDIVVEGDWAALVAEPYDIFGWELLVLAGSVAGLAFLANGVDGRTRAKRLRRASLPVLRVLVREGHEDGRTWVFAADDPEGLRPVLSFHSLHAFDDREENDDEDESESEDGGTEAAVGLDKVREILKGEDAAPPLREAVLYGAPCAGAEVVFVAPDGPDGDEVSVECSVTAVKPAAPASKAHRQRDGEGRDLRQPCEEGAVALTPTAAPRLWRAHGFSRAVGLVLLVLQGGGIWAALDDGPSWSWIWLSVGLVWLLTAVATALTWRITADRGGLWITGAWRVRRVPWEAVIGVRHSEDRIRVDRAEGSPVVLSPTGWAWLERRLGRAPHAVRTTEELRALLLRPELRPLEEAPAGRQGMPVGPPLTALSVLWGAAVLLLL</sequence>
<dbReference type="EMBL" id="BAABAJ010000003">
    <property type="protein sequence ID" value="GAA3903197.1"/>
    <property type="molecule type" value="Genomic_DNA"/>
</dbReference>
<feature type="transmembrane region" description="Helical" evidence="2">
    <location>
        <begin position="97"/>
        <end position="114"/>
    </location>
</feature>
<keyword evidence="2" id="KW-1133">Transmembrane helix</keyword>
<evidence type="ECO:0000313" key="3">
    <source>
        <dbReference type="EMBL" id="GAA3903197.1"/>
    </source>
</evidence>
<comment type="caution">
    <text evidence="3">The sequence shown here is derived from an EMBL/GenBank/DDBJ whole genome shotgun (WGS) entry which is preliminary data.</text>
</comment>
<feature type="transmembrane region" description="Helical" evidence="2">
    <location>
        <begin position="121"/>
        <end position="141"/>
    </location>
</feature>
<evidence type="ECO:0000256" key="2">
    <source>
        <dbReference type="SAM" id="Phobius"/>
    </source>
</evidence>
<organism evidence="3 4">
    <name type="scientific">Streptomyces gulbargensis</name>
    <dbReference type="NCBI Taxonomy" id="364901"/>
    <lineage>
        <taxon>Bacteria</taxon>
        <taxon>Bacillati</taxon>
        <taxon>Actinomycetota</taxon>
        <taxon>Actinomycetes</taxon>
        <taxon>Kitasatosporales</taxon>
        <taxon>Streptomycetaceae</taxon>
        <taxon>Streptomyces</taxon>
    </lineage>
</organism>